<reference evidence="2 3" key="1">
    <citation type="submission" date="2009-02" db="EMBL/GenBank/DDBJ databases">
        <title>Annotation of Streptomyces hygroscopicus strain ATCC 53653.</title>
        <authorList>
            <consortium name="The Broad Institute Genome Sequencing Platform"/>
            <consortium name="Broad Institute Microbial Sequencing Center"/>
            <person name="Fischbach M."/>
            <person name="Godfrey P."/>
            <person name="Ward D."/>
            <person name="Young S."/>
            <person name="Zeng Q."/>
            <person name="Koehrsen M."/>
            <person name="Alvarado L."/>
            <person name="Berlin A.M."/>
            <person name="Bochicchio J."/>
            <person name="Borenstein D."/>
            <person name="Chapman S.B."/>
            <person name="Chen Z."/>
            <person name="Engels R."/>
            <person name="Freedman E."/>
            <person name="Gellesch M."/>
            <person name="Goldberg J."/>
            <person name="Griggs A."/>
            <person name="Gujja S."/>
            <person name="Heilman E.R."/>
            <person name="Heiman D.I."/>
            <person name="Hepburn T.A."/>
            <person name="Howarth C."/>
            <person name="Jen D."/>
            <person name="Larson L."/>
            <person name="Lewis B."/>
            <person name="Mehta T."/>
            <person name="Park D."/>
            <person name="Pearson M."/>
            <person name="Richards J."/>
            <person name="Roberts A."/>
            <person name="Saif S."/>
            <person name="Shea T.D."/>
            <person name="Shenoy N."/>
            <person name="Sisk P."/>
            <person name="Stolte C."/>
            <person name="Sykes S.N."/>
            <person name="Thomson T."/>
            <person name="Walk T."/>
            <person name="White J."/>
            <person name="Yandava C."/>
            <person name="Straight P."/>
            <person name="Clardy J."/>
            <person name="Hung D."/>
            <person name="Kolter R."/>
            <person name="Mekalanos J."/>
            <person name="Walker S."/>
            <person name="Walsh C.T."/>
            <person name="Wieland-Brown L.C."/>
            <person name="Haas B."/>
            <person name="Nusbaum C."/>
            <person name="Birren B."/>
        </authorList>
    </citation>
    <scope>NUCLEOTIDE SEQUENCE [LARGE SCALE GENOMIC DNA]</scope>
    <source>
        <strain evidence="2 3">ATCC 53653</strain>
    </source>
</reference>
<feature type="transmembrane region" description="Helical" evidence="1">
    <location>
        <begin position="76"/>
        <end position="98"/>
    </location>
</feature>
<dbReference type="Proteomes" id="UP000003963">
    <property type="component" value="Unassembled WGS sequence"/>
</dbReference>
<protein>
    <submittedName>
        <fullName evidence="2">Uncharacterized protein</fullName>
    </submittedName>
</protein>
<dbReference type="STRING" id="457427.SSOG_07273"/>
<dbReference type="HOGENOM" id="CLU_902894_0_0_11"/>
<evidence type="ECO:0000256" key="1">
    <source>
        <dbReference type="SAM" id="Phobius"/>
    </source>
</evidence>
<accession>D9WIQ6</accession>
<evidence type="ECO:0000313" key="3">
    <source>
        <dbReference type="Proteomes" id="UP000003963"/>
    </source>
</evidence>
<name>D9WIQ6_9ACTN</name>
<dbReference type="AlphaFoldDB" id="D9WIQ6"/>
<organism evidence="2 3">
    <name type="scientific">Streptomyces himastatinicus ATCC 53653</name>
    <dbReference type="NCBI Taxonomy" id="457427"/>
    <lineage>
        <taxon>Bacteria</taxon>
        <taxon>Bacillati</taxon>
        <taxon>Actinomycetota</taxon>
        <taxon>Actinomycetes</taxon>
        <taxon>Kitasatosporales</taxon>
        <taxon>Streptomycetaceae</taxon>
        <taxon>Streptomyces</taxon>
        <taxon>Streptomyces violaceusniger group</taxon>
    </lineage>
</organism>
<feature type="transmembrane region" description="Helical" evidence="1">
    <location>
        <begin position="36"/>
        <end position="56"/>
    </location>
</feature>
<feature type="transmembrane region" description="Helical" evidence="1">
    <location>
        <begin position="12"/>
        <end position="30"/>
    </location>
</feature>
<keyword evidence="1" id="KW-1133">Transmembrane helix</keyword>
<keyword evidence="1" id="KW-0472">Membrane</keyword>
<gene>
    <name evidence="2" type="ORF">SSOG_07273</name>
</gene>
<keyword evidence="3" id="KW-1185">Reference proteome</keyword>
<dbReference type="EMBL" id="GG657754">
    <property type="protein sequence ID" value="EFL27559.1"/>
    <property type="molecule type" value="Genomic_DNA"/>
</dbReference>
<evidence type="ECO:0000313" key="2">
    <source>
        <dbReference type="EMBL" id="EFL27559.1"/>
    </source>
</evidence>
<dbReference type="SUPFAM" id="SSF103473">
    <property type="entry name" value="MFS general substrate transporter"/>
    <property type="match status" value="1"/>
</dbReference>
<feature type="transmembrane region" description="Helical" evidence="1">
    <location>
        <begin position="104"/>
        <end position="123"/>
    </location>
</feature>
<proteinExistence type="predicted"/>
<dbReference type="InterPro" id="IPR036259">
    <property type="entry name" value="MFS_trans_sf"/>
</dbReference>
<keyword evidence="1" id="KW-0812">Transmembrane</keyword>
<sequence length="308" mass="33666">MARQRTPSVFSPRSPVVVMALMFLGGYLEAEYGKSWGISGLLFTITGGVGITYFAWCWAGRTPSARAWAAINRGPALALIGIPAFAFPFFGVGAAAFFGLPMVIALPFGLVSVFCLVLIFIGVKDPPKWWGPRWFRKGEHKKDRKGRQPQDALATLTESYAAPPPAVLSQEEVRREFGHVAEPVVQWKGGWVRDPDTDEQDHALARKGTVEGTLAWYPQGLGFAATKREDSLRGKTTVVTVPAGEITGVEVVPARAGADGRRRRGFWMRSPFRRLVVRTASDAHVFDVARGRAPQVAAFIKEQAGQLT</sequence>